<reference evidence="3 4" key="1">
    <citation type="submission" date="2024-04" db="EMBL/GenBank/DDBJ databases">
        <title>Tritrichomonas musculus Genome.</title>
        <authorList>
            <person name="Alves-Ferreira E."/>
            <person name="Grigg M."/>
            <person name="Lorenzi H."/>
            <person name="Galac M."/>
        </authorList>
    </citation>
    <scope>NUCLEOTIDE SEQUENCE [LARGE SCALE GENOMIC DNA]</scope>
    <source>
        <strain evidence="3 4">EAF2021</strain>
    </source>
</reference>
<evidence type="ECO:0000259" key="2">
    <source>
        <dbReference type="Pfam" id="PF10416"/>
    </source>
</evidence>
<evidence type="ECO:0000313" key="3">
    <source>
        <dbReference type="EMBL" id="KAK8871679.1"/>
    </source>
</evidence>
<proteinExistence type="predicted"/>
<name>A0ABR2J292_9EUKA</name>
<feature type="domain" description="Initiator binding" evidence="2">
    <location>
        <begin position="21"/>
        <end position="105"/>
    </location>
</feature>
<comment type="caution">
    <text evidence="3">The sequence shown here is derived from an EMBL/GenBank/DDBJ whole genome shotgun (WGS) entry which is preliminary data.</text>
</comment>
<dbReference type="InterPro" id="IPR036388">
    <property type="entry name" value="WH-like_DNA-bd_sf"/>
</dbReference>
<keyword evidence="4" id="KW-1185">Reference proteome</keyword>
<dbReference type="Pfam" id="PF10416">
    <property type="entry name" value="IBD"/>
    <property type="match status" value="1"/>
</dbReference>
<dbReference type="InterPro" id="IPR018845">
    <property type="entry name" value="Initiator-bd"/>
</dbReference>
<dbReference type="Proteomes" id="UP001470230">
    <property type="component" value="Unassembled WGS sequence"/>
</dbReference>
<gene>
    <name evidence="3" type="ORF">M9Y10_007417</name>
</gene>
<dbReference type="EMBL" id="JAPFFF010000013">
    <property type="protein sequence ID" value="KAK8871679.1"/>
    <property type="molecule type" value="Genomic_DNA"/>
</dbReference>
<evidence type="ECO:0000313" key="4">
    <source>
        <dbReference type="Proteomes" id="UP001470230"/>
    </source>
</evidence>
<feature type="compositionally biased region" description="Polar residues" evidence="1">
    <location>
        <begin position="141"/>
        <end position="150"/>
    </location>
</feature>
<dbReference type="Gene3D" id="1.10.10.10">
    <property type="entry name" value="Winged helix-like DNA-binding domain superfamily/Winged helix DNA-binding domain"/>
    <property type="match status" value="1"/>
</dbReference>
<protein>
    <recommendedName>
        <fullName evidence="2">Initiator binding domain-containing protein</fullName>
    </recommendedName>
</protein>
<organism evidence="3 4">
    <name type="scientific">Tritrichomonas musculus</name>
    <dbReference type="NCBI Taxonomy" id="1915356"/>
    <lineage>
        <taxon>Eukaryota</taxon>
        <taxon>Metamonada</taxon>
        <taxon>Parabasalia</taxon>
        <taxon>Tritrichomonadida</taxon>
        <taxon>Tritrichomonadidae</taxon>
        <taxon>Tritrichomonas</taxon>
    </lineage>
</organism>
<evidence type="ECO:0000256" key="1">
    <source>
        <dbReference type="SAM" id="MobiDB-lite"/>
    </source>
</evidence>
<feature type="region of interest" description="Disordered" evidence="1">
    <location>
        <begin position="134"/>
        <end position="193"/>
    </location>
</feature>
<accession>A0ABR2J292</accession>
<sequence>MELEIFRLKVANKEPKMKQIAIILECLNFVEAHPEHVSKVGCCWLTDQEFLVNTKIFGIFIGRDPAGINKNFLDNGFNKSKFSKRDNFPKIYNFESIPDPKNWRKRKCICFSKKTTIEEAIKFRSIINNFTQDDFNPPDPNLQNSIQPTSDPHVPIQPKSDPHVPIQPKSDPHVPIQPKSDPHVPFQPNSDPNIPFQPNYERDQDVYPQVIESPSFPSFSDYFDDFSENSNYLFDFLDSSSYDQNEDGSCYNIFH</sequence>